<keyword evidence="1" id="KW-0472">Membrane</keyword>
<accession>A0A1X7JLR3</accession>
<sequence>MSTLAQPSLSRSSHIDASNRGLSATGILRSEWIKLRSLRSTWWSFGIIVAIQVGLAVLIALTAVKPTGQLPADAATDAAISTISAGLLFGQLVIAVLGVLVISGEYSTGQIRSSFMAVPSRLPVLAAKAVVFAIATFVVGFASIVVSYLVTMPILAEAGVQANPGDPALWVRLAGAAGYLVLIGLVSFGIGAALRSTPGGIAASLGLLLVVPTVFQLISASWATTLVEWLPSSVGSGLFYWGGTFEPWQALLVMLGWVAVFIATAAVLMKRRDA</sequence>
<feature type="transmembrane region" description="Helical" evidence="1">
    <location>
        <begin position="170"/>
        <end position="194"/>
    </location>
</feature>
<dbReference type="EMBL" id="FXAY01000002">
    <property type="protein sequence ID" value="SMG29137.1"/>
    <property type="molecule type" value="Genomic_DNA"/>
</dbReference>
<keyword evidence="1" id="KW-1133">Transmembrane helix</keyword>
<keyword evidence="1" id="KW-0812">Transmembrane</keyword>
<gene>
    <name evidence="2" type="ORF">SAMN06296010_1546</name>
</gene>
<dbReference type="OrthoDB" id="3297477at2"/>
<name>A0A1X7JLR3_9MICO</name>
<reference evidence="3" key="1">
    <citation type="submission" date="2017-04" db="EMBL/GenBank/DDBJ databases">
        <authorList>
            <person name="Varghese N."/>
            <person name="Submissions S."/>
        </authorList>
    </citation>
    <scope>NUCLEOTIDE SEQUENCE [LARGE SCALE GENOMIC DNA]</scope>
    <source>
        <strain evidence="3">VKM Ac-2510</strain>
    </source>
</reference>
<feature type="transmembrane region" description="Helical" evidence="1">
    <location>
        <begin position="247"/>
        <end position="269"/>
    </location>
</feature>
<organism evidence="2 3">
    <name type="scientific">Agreia pratensis</name>
    <dbReference type="NCBI Taxonomy" id="150121"/>
    <lineage>
        <taxon>Bacteria</taxon>
        <taxon>Bacillati</taxon>
        <taxon>Actinomycetota</taxon>
        <taxon>Actinomycetes</taxon>
        <taxon>Micrococcales</taxon>
        <taxon>Microbacteriaceae</taxon>
        <taxon>Agreia</taxon>
    </lineage>
</organism>
<feature type="transmembrane region" description="Helical" evidence="1">
    <location>
        <begin position="83"/>
        <end position="104"/>
    </location>
</feature>
<evidence type="ECO:0000313" key="3">
    <source>
        <dbReference type="Proteomes" id="UP000193244"/>
    </source>
</evidence>
<dbReference type="RefSeq" id="WP_085484615.1">
    <property type="nucleotide sequence ID" value="NZ_FXAY01000002.1"/>
</dbReference>
<protein>
    <submittedName>
        <fullName evidence="2">ABC-2 type transport system permease protein</fullName>
    </submittedName>
</protein>
<dbReference type="AlphaFoldDB" id="A0A1X7JLR3"/>
<keyword evidence="3" id="KW-1185">Reference proteome</keyword>
<evidence type="ECO:0000313" key="2">
    <source>
        <dbReference type="EMBL" id="SMG29137.1"/>
    </source>
</evidence>
<dbReference type="PANTHER" id="PTHR37305:SF1">
    <property type="entry name" value="MEMBRANE PROTEIN"/>
    <property type="match status" value="1"/>
</dbReference>
<feature type="transmembrane region" description="Helical" evidence="1">
    <location>
        <begin position="206"/>
        <end position="227"/>
    </location>
</feature>
<dbReference type="Proteomes" id="UP000193244">
    <property type="component" value="Unassembled WGS sequence"/>
</dbReference>
<evidence type="ECO:0000256" key="1">
    <source>
        <dbReference type="SAM" id="Phobius"/>
    </source>
</evidence>
<dbReference type="Pfam" id="PF12730">
    <property type="entry name" value="ABC2_membrane_4"/>
    <property type="match status" value="1"/>
</dbReference>
<dbReference type="STRING" id="150121.SAMN06296010_1546"/>
<feature type="transmembrane region" description="Helical" evidence="1">
    <location>
        <begin position="125"/>
        <end position="150"/>
    </location>
</feature>
<dbReference type="PANTHER" id="PTHR37305">
    <property type="entry name" value="INTEGRAL MEMBRANE PROTEIN-RELATED"/>
    <property type="match status" value="1"/>
</dbReference>
<feature type="transmembrane region" description="Helical" evidence="1">
    <location>
        <begin position="42"/>
        <end position="63"/>
    </location>
</feature>
<proteinExistence type="predicted"/>